<name>A0A9P8P9T4_9ASCO</name>
<accession>A0A9P8P9T4</accession>
<protein>
    <submittedName>
        <fullName evidence="2">Uncharacterized protein</fullName>
    </submittedName>
</protein>
<proteinExistence type="predicted"/>
<sequence>MTTRNIQALHEAYKITLFQNIFSPYFLKFVSLFIFVVFYQKSNVIVYDQLNSLELISYNVTTDSSLILRDSDLNSPLIIDYEDQLKIYERDINLRLQSLINFNIQIIESHQSVLSNIQLLNNYENSNISNSIIAQIVSLNNTIQESLSSDSKDLKDLQSTLNNTLLTTDSTLDLSSLSDALDDIDSISLEFQETINELNITRYEERYITSNNLFDICIEGFRNIPNISIVVDNGTFLVGEVFYDLSLNSLNSSSSIIYLDSTNSSTNSSTTSSSSSNSSNIKKIKQLTNIFIIIMSVFICILFLSSIIYNHYRFKISKPFLLDNSEDKHSLFTNEPYLSNLSKLSHPMSQKWYWIVEYLLGKQSNFFELLNYFIVILSCLILFHILNIKFQISDIPISSGHYSSRLKDYKLELNQSINFEQFQTEILQNITSQVDDINEIQYQLFHNLTKPLSSTIDFNIDLEPMNLTYPSFRLSLQNLSFSHSTLLTNDINQMNSENRNFNLVSKLRNDISKELLKQSIRILTMCFFVTAGLLLSCIAFGLIYSFFL</sequence>
<dbReference type="Proteomes" id="UP000769528">
    <property type="component" value="Unassembled WGS sequence"/>
</dbReference>
<evidence type="ECO:0000313" key="2">
    <source>
        <dbReference type="EMBL" id="KAH3667845.1"/>
    </source>
</evidence>
<comment type="caution">
    <text evidence="2">The sequence shown here is derived from an EMBL/GenBank/DDBJ whole genome shotgun (WGS) entry which is preliminary data.</text>
</comment>
<feature type="transmembrane region" description="Helical" evidence="1">
    <location>
        <begin position="369"/>
        <end position="388"/>
    </location>
</feature>
<dbReference type="EMBL" id="JAEUBF010001377">
    <property type="protein sequence ID" value="KAH3667845.1"/>
    <property type="molecule type" value="Genomic_DNA"/>
</dbReference>
<evidence type="ECO:0000256" key="1">
    <source>
        <dbReference type="SAM" id="Phobius"/>
    </source>
</evidence>
<feature type="transmembrane region" description="Helical" evidence="1">
    <location>
        <begin position="522"/>
        <end position="547"/>
    </location>
</feature>
<feature type="transmembrane region" description="Helical" evidence="1">
    <location>
        <begin position="21"/>
        <end position="39"/>
    </location>
</feature>
<keyword evidence="1" id="KW-0472">Membrane</keyword>
<gene>
    <name evidence="2" type="ORF">WICMUC_005245</name>
</gene>
<reference evidence="2" key="1">
    <citation type="journal article" date="2021" name="Open Biol.">
        <title>Shared evolutionary footprints suggest mitochondrial oxidative damage underlies multiple complex I losses in fungi.</title>
        <authorList>
            <person name="Schikora-Tamarit M.A."/>
            <person name="Marcet-Houben M."/>
            <person name="Nosek J."/>
            <person name="Gabaldon T."/>
        </authorList>
    </citation>
    <scope>NUCLEOTIDE SEQUENCE</scope>
    <source>
        <strain evidence="2">CBS6341</strain>
    </source>
</reference>
<keyword evidence="1" id="KW-1133">Transmembrane helix</keyword>
<reference evidence="2" key="2">
    <citation type="submission" date="2021-01" db="EMBL/GenBank/DDBJ databases">
        <authorList>
            <person name="Schikora-Tamarit M.A."/>
        </authorList>
    </citation>
    <scope>NUCLEOTIDE SEQUENCE</scope>
    <source>
        <strain evidence="2">CBS6341</strain>
    </source>
</reference>
<dbReference type="AlphaFoldDB" id="A0A9P8P9T4"/>
<feature type="transmembrane region" description="Helical" evidence="1">
    <location>
        <begin position="290"/>
        <end position="312"/>
    </location>
</feature>
<evidence type="ECO:0000313" key="3">
    <source>
        <dbReference type="Proteomes" id="UP000769528"/>
    </source>
</evidence>
<keyword evidence="3" id="KW-1185">Reference proteome</keyword>
<organism evidence="2 3">
    <name type="scientific">Wickerhamomyces mucosus</name>
    <dbReference type="NCBI Taxonomy" id="1378264"/>
    <lineage>
        <taxon>Eukaryota</taxon>
        <taxon>Fungi</taxon>
        <taxon>Dikarya</taxon>
        <taxon>Ascomycota</taxon>
        <taxon>Saccharomycotina</taxon>
        <taxon>Saccharomycetes</taxon>
        <taxon>Phaffomycetales</taxon>
        <taxon>Wickerhamomycetaceae</taxon>
        <taxon>Wickerhamomyces</taxon>
    </lineage>
</organism>
<keyword evidence="1" id="KW-0812">Transmembrane</keyword>